<protein>
    <recommendedName>
        <fullName evidence="4">Autophagy-related protein 2</fullName>
    </recommendedName>
</protein>
<feature type="region of interest" description="Disordered" evidence="13">
    <location>
        <begin position="285"/>
        <end position="374"/>
    </location>
</feature>
<dbReference type="Proteomes" id="UP000887229">
    <property type="component" value="Unassembled WGS sequence"/>
</dbReference>
<evidence type="ECO:0000313" key="14">
    <source>
        <dbReference type="EMBL" id="KAG9249913.1"/>
    </source>
</evidence>
<dbReference type="GO" id="GO:0000045">
    <property type="term" value="P:autophagosome assembly"/>
    <property type="evidence" value="ECO:0007669"/>
    <property type="project" value="TreeGrafter"/>
</dbReference>
<reference evidence="14" key="1">
    <citation type="journal article" date="2021" name="IMA Fungus">
        <title>Genomic characterization of three marine fungi, including Emericellopsis atlantica sp. nov. with signatures of a generalist lifestyle and marine biomass degradation.</title>
        <authorList>
            <person name="Hagestad O.C."/>
            <person name="Hou L."/>
            <person name="Andersen J.H."/>
            <person name="Hansen E.H."/>
            <person name="Altermark B."/>
            <person name="Li C."/>
            <person name="Kuhnert E."/>
            <person name="Cox R.J."/>
            <person name="Crous P.W."/>
            <person name="Spatafora J.W."/>
            <person name="Lail K."/>
            <person name="Amirebrahimi M."/>
            <person name="Lipzen A."/>
            <person name="Pangilinan J."/>
            <person name="Andreopoulos W."/>
            <person name="Hayes R.D."/>
            <person name="Ng V."/>
            <person name="Grigoriev I.V."/>
            <person name="Jackson S.A."/>
            <person name="Sutton T.D.S."/>
            <person name="Dobson A.D.W."/>
            <person name="Rama T."/>
        </authorList>
    </citation>
    <scope>NUCLEOTIDE SEQUENCE</scope>
    <source>
        <strain evidence="14">TS7</strain>
    </source>
</reference>
<dbReference type="GO" id="GO:0005789">
    <property type="term" value="C:endoplasmic reticulum membrane"/>
    <property type="evidence" value="ECO:0007669"/>
    <property type="project" value="UniProtKB-SubCell"/>
</dbReference>
<evidence type="ECO:0000256" key="8">
    <source>
        <dbReference type="ARBA" id="ARBA00023055"/>
    </source>
</evidence>
<dbReference type="EMBL" id="MU251287">
    <property type="protein sequence ID" value="KAG9249913.1"/>
    <property type="molecule type" value="Genomic_DNA"/>
</dbReference>
<proteinExistence type="inferred from homology"/>
<feature type="region of interest" description="Disordered" evidence="13">
    <location>
        <begin position="158"/>
        <end position="179"/>
    </location>
</feature>
<dbReference type="GO" id="GO:0061709">
    <property type="term" value="P:reticulophagy"/>
    <property type="evidence" value="ECO:0007669"/>
    <property type="project" value="TreeGrafter"/>
</dbReference>
<feature type="compositionally biased region" description="Basic and acidic residues" evidence="13">
    <location>
        <begin position="530"/>
        <end position="541"/>
    </location>
</feature>
<comment type="subcellular location">
    <subcellularLocation>
        <location evidence="1">Endoplasmic reticulum membrane</location>
        <topology evidence="1">Peripheral membrane protein</topology>
    </subcellularLocation>
    <subcellularLocation>
        <location evidence="2">Preautophagosomal structure membrane</location>
        <topology evidence="2">Peripheral membrane protein</topology>
    </subcellularLocation>
</comment>
<gene>
    <name evidence="14" type="ORF">F5Z01DRAFT_667716</name>
</gene>
<dbReference type="PANTHER" id="PTHR13190">
    <property type="entry name" value="AUTOPHAGY-RELATED 2, ISOFORM A"/>
    <property type="match status" value="1"/>
</dbReference>
<dbReference type="GO" id="GO:0006869">
    <property type="term" value="P:lipid transport"/>
    <property type="evidence" value="ECO:0007669"/>
    <property type="project" value="UniProtKB-KW"/>
</dbReference>
<evidence type="ECO:0000256" key="1">
    <source>
        <dbReference type="ARBA" id="ARBA00004406"/>
    </source>
</evidence>
<feature type="compositionally biased region" description="Basic and acidic residues" evidence="13">
    <location>
        <begin position="485"/>
        <end position="502"/>
    </location>
</feature>
<evidence type="ECO:0000256" key="6">
    <source>
        <dbReference type="ARBA" id="ARBA00022824"/>
    </source>
</evidence>
<keyword evidence="5" id="KW-0813">Transport</keyword>
<dbReference type="PANTHER" id="PTHR13190:SF1">
    <property type="entry name" value="AUTOPHAGY-RELATED 2, ISOFORM A"/>
    <property type="match status" value="1"/>
</dbReference>
<evidence type="ECO:0000256" key="3">
    <source>
        <dbReference type="ARBA" id="ARBA00009714"/>
    </source>
</evidence>
<dbReference type="GO" id="GO:0034727">
    <property type="term" value="P:piecemeal microautophagy of the nucleus"/>
    <property type="evidence" value="ECO:0007669"/>
    <property type="project" value="TreeGrafter"/>
</dbReference>
<evidence type="ECO:0000256" key="5">
    <source>
        <dbReference type="ARBA" id="ARBA00022448"/>
    </source>
</evidence>
<evidence type="ECO:0000256" key="7">
    <source>
        <dbReference type="ARBA" id="ARBA00023006"/>
    </source>
</evidence>
<dbReference type="GO" id="GO:0061723">
    <property type="term" value="P:glycophagy"/>
    <property type="evidence" value="ECO:0007669"/>
    <property type="project" value="TreeGrafter"/>
</dbReference>
<evidence type="ECO:0000256" key="13">
    <source>
        <dbReference type="SAM" id="MobiDB-lite"/>
    </source>
</evidence>
<comment type="caution">
    <text evidence="14">The sequence shown here is derived from an EMBL/GenBank/DDBJ whole genome shotgun (WGS) entry which is preliminary data.</text>
</comment>
<feature type="region of interest" description="Disordered" evidence="13">
    <location>
        <begin position="485"/>
        <end position="572"/>
    </location>
</feature>
<comment type="similarity">
    <text evidence="3">Belongs to the ATG2 family.</text>
</comment>
<evidence type="ECO:0000313" key="15">
    <source>
        <dbReference type="Proteomes" id="UP000887229"/>
    </source>
</evidence>
<dbReference type="GO" id="GO:0061908">
    <property type="term" value="C:phagophore"/>
    <property type="evidence" value="ECO:0007669"/>
    <property type="project" value="TreeGrafter"/>
</dbReference>
<dbReference type="InterPro" id="IPR026849">
    <property type="entry name" value="ATG2"/>
</dbReference>
<comment type="catalytic activity">
    <reaction evidence="12">
        <text>a 1,2-diacyl-sn-glycero-3-phosphocholine(in) = a 1,2-diacyl-sn-glycero-3-phosphocholine(out)</text>
        <dbReference type="Rhea" id="RHEA:38571"/>
        <dbReference type="ChEBI" id="CHEBI:57643"/>
    </reaction>
</comment>
<dbReference type="RefSeq" id="XP_046113837.1">
    <property type="nucleotide sequence ID" value="XM_046264300.1"/>
</dbReference>
<feature type="compositionally biased region" description="Polar residues" evidence="13">
    <location>
        <begin position="158"/>
        <end position="169"/>
    </location>
</feature>
<keyword evidence="6" id="KW-0256">Endoplasmic reticulum</keyword>
<sequence>MATLFQSFRSSSMPKRLLRYALARLELLDTDALNMENLDFALGRNTVFEFRDVGIRLKKLENLLKLPPALRLRKARVILLRVTIPVDFYTSPIVIEVEGVDVKLQILGTELEKGPASGDRTPVEETIVPNAADLAQSFLEGQPQLERQELENALATETQDLGASVTVSDDGSGEEDTLGTGQALSLPWFLADFLQGIMDRMQLKINGVTFQLDVDVPLDPSSSRPEAVSFQVALQHINVEGMTAASEVQGEPATVRHKEGKRHVSLRDVRAYIISEANVFSALAQSPSVTSPSGTSSPYMTRNPPSREPTFADNNELSNSLSSDTRPLSDSDSLLADSEDVLGIPYDDPQTPGGYDDEGPSTPRASVYHGSDGSPVESMFHTTVLPGDRMAHSIAALDDEAPVWASAQLPLSGGPSPLDASTDEPMAMSSLFDQGSTPGEELEEDLTQSRIYGSEEAQSMYMSAFSAKGSSLSTDAQPTARIDTEGVPMEKEDETSLHDQSSHHRRDLMPGGWENEEETSINEGPATSEPYEKSEEDKKPLDPSGDSDSGRDSHSPATFEQSTDADEAATPKGPTKLVKELLSLGQISVYIPSQHEHIEVQPVSAESVSSLGQSMNRSFIPSAPGAYSVHHARSPAQVPEPENRDKSQKSDDTLEIDVSPIAIQCDMSLGFLLSTVVNKLVGMLKTGPEAPSNQESGRSNQAKSQDISVKLRGVSLDFVSLLGGISDVAHRHLDPGAFSLAKDVLLNMTLKELHITTTHGLSPTTNNKLKPAEKTKTSTHIGLKTFQFGYPTSHIVSFDKTQPMSTSVRDTLAASGRDVEITMTQLGPNTSIEVLTLPVVVQLDLQKLDETFGWFGGLSSFLNMSSSMTSAQSPIVKQEKSKPKVRGVRFEPPLEPGHKAAVAESKFNMRFGGSSIRLVGKECSVVARSSAVKIIARENAIGAGISDFRLDGPYLSSSKADPAFSTRLETIRVEFLSIPTEDDLTRLLGLITPSKAHFDRENDEIMVDTLLRQRRKGSVLRASVDIMTVDIKNMAQLSVLPSLGEDLAKLSTVAKYLPEDDRPGLLTMAKVHKLKATADSGSKLGFFELTAERLDVAHISFPSLVAGSVCGLCIKRNRVEELVRCPADGSSGPDQGPVAMMRIIGDEIEPVIKLKLHRAGLEYRVPFVMDILGLKEDATPQEFEAGLAASVANLGEQAQLALKNPSDSGGKSVATKPTTLDIALYDCIVGLNPLDSPARMLLALTDANVQVVLPKDQETHAVVNLNKASVLLIDDVQHLTAGRAQSKTHRRATSTASQQVSDLCAQGFADICYVSSLSIVVDVRSGPEESQVEVDMTNQLVVLQTCADSTQTLITLINALKPPTPPTREIKYRTSVVPIEEMLASISGEAFGKPEGEYDFDQDFAGAQELAGSSSDIDFGSEGSIPVASKYFDEIEDVDAGEEMFDALKSSGLSLGASAQGDQADVSFEGLESQTGTDSHSSGESLSIRDDFYEQVPSGRHDIAKVWDSRTNQMEPALQQTVKRCPLKLVVKDAGVVWNLFDGYDWVHTRDAITHAVGEIEHRAMERQARLQPLEQEQGDDDDEAIADFLFNSIYIGVSADQDPQELARAINQELNDNATTTETESVAATTMTGASDRTIRQSHQKPRRLKLKRSRHHKISFELHGINAHLFVYPSESSSTETSMDIRITDLDIIDQVPTSTWRKFATYDRDAGPRSAKSSMVHLDLLSVKPVRELPVAEFVLRVEVLPVRLHVDQDALDFITRFFEFKDDRAPVHASESDIPFVQRAEVLPIPVQLDFKPKRVDYAGLRSGHTSEFMNFVTLDQANLVLRHVILHGVPGFDRLGKTLNGIWTPDVIKEQLPGVLAGLAPVRSLVTIGGGFRDLIEIPIKEYKKDGRVLRSFSKGANAFVRTTGTEIIKLGAKIAIGTQYALQGAEGFLTDQEQQQRQNEGHWEEEDFEVPEEKRQISLYAHPAPNVMQGFKGGYRSLARDIETARDAIIAVPGEVMQSQNAGGAAKAVWKRAPTIIFRPAVGVTKAIGQTLMGATNTIDPEHRRRVEDKYKR</sequence>
<evidence type="ECO:0000256" key="2">
    <source>
        <dbReference type="ARBA" id="ARBA00004623"/>
    </source>
</evidence>
<name>A0A9P8CK27_9HYPO</name>
<organism evidence="14 15">
    <name type="scientific">Emericellopsis atlantica</name>
    <dbReference type="NCBI Taxonomy" id="2614577"/>
    <lineage>
        <taxon>Eukaryota</taxon>
        <taxon>Fungi</taxon>
        <taxon>Dikarya</taxon>
        <taxon>Ascomycota</taxon>
        <taxon>Pezizomycotina</taxon>
        <taxon>Sordariomycetes</taxon>
        <taxon>Hypocreomycetidae</taxon>
        <taxon>Hypocreales</taxon>
        <taxon>Bionectriaceae</taxon>
        <taxon>Emericellopsis</taxon>
    </lineage>
</organism>
<keyword evidence="8" id="KW-0445">Lipid transport</keyword>
<accession>A0A9P8CK27</accession>
<feature type="compositionally biased region" description="Low complexity" evidence="13">
    <location>
        <begin position="314"/>
        <end position="336"/>
    </location>
</feature>
<feature type="region of interest" description="Disordered" evidence="13">
    <location>
        <begin position="622"/>
        <end position="652"/>
    </location>
</feature>
<feature type="compositionally biased region" description="Basic and acidic residues" evidence="13">
    <location>
        <begin position="641"/>
        <end position="652"/>
    </location>
</feature>
<evidence type="ECO:0000256" key="12">
    <source>
        <dbReference type="ARBA" id="ARBA00024631"/>
    </source>
</evidence>
<dbReference type="Pfam" id="PF13329">
    <property type="entry name" value="ATG2_CAD"/>
    <property type="match status" value="1"/>
</dbReference>
<evidence type="ECO:0000256" key="9">
    <source>
        <dbReference type="ARBA" id="ARBA00023136"/>
    </source>
</evidence>
<keyword evidence="9" id="KW-0472">Membrane</keyword>
<dbReference type="GO" id="GO:0043495">
    <property type="term" value="F:protein-membrane adaptor activity"/>
    <property type="evidence" value="ECO:0007669"/>
    <property type="project" value="TreeGrafter"/>
</dbReference>
<dbReference type="GO" id="GO:0000422">
    <property type="term" value="P:autophagy of mitochondrion"/>
    <property type="evidence" value="ECO:0007669"/>
    <property type="project" value="TreeGrafter"/>
</dbReference>
<dbReference type="GO" id="GO:0032266">
    <property type="term" value="F:phosphatidylinositol-3-phosphate binding"/>
    <property type="evidence" value="ECO:0007669"/>
    <property type="project" value="TreeGrafter"/>
</dbReference>
<keyword evidence="15" id="KW-1185">Reference proteome</keyword>
<feature type="compositionally biased region" description="Low complexity" evidence="13">
    <location>
        <begin position="286"/>
        <end position="298"/>
    </location>
</feature>
<dbReference type="GeneID" id="70295203"/>
<evidence type="ECO:0000256" key="11">
    <source>
        <dbReference type="ARBA" id="ARBA00024615"/>
    </source>
</evidence>
<comment type="catalytic activity">
    <reaction evidence="10">
        <text>a 1,2-diacyl-sn-glycero-3-phospho-L-serine(in) = a 1,2-diacyl-sn-glycero-3-phospho-L-serine(out)</text>
        <dbReference type="Rhea" id="RHEA:38663"/>
        <dbReference type="ChEBI" id="CHEBI:57262"/>
    </reaction>
</comment>
<comment type="catalytic activity">
    <reaction evidence="11">
        <text>a 1,2-diacyl-sn-glycero-3-phosphoethanolamine(in) = a 1,2-diacyl-sn-glycero-3-phosphoethanolamine(out)</text>
        <dbReference type="Rhea" id="RHEA:38895"/>
        <dbReference type="ChEBI" id="CHEBI:64612"/>
    </reaction>
</comment>
<evidence type="ECO:0000256" key="10">
    <source>
        <dbReference type="ARBA" id="ARBA00024479"/>
    </source>
</evidence>
<evidence type="ECO:0000256" key="4">
    <source>
        <dbReference type="ARBA" id="ARBA00018070"/>
    </source>
</evidence>
<keyword evidence="7" id="KW-0072">Autophagy</keyword>
<dbReference type="OrthoDB" id="18982at2759"/>
<dbReference type="GO" id="GO:0034045">
    <property type="term" value="C:phagophore assembly site membrane"/>
    <property type="evidence" value="ECO:0007669"/>
    <property type="project" value="UniProtKB-SubCell"/>
</dbReference>